<sequence>MIAQPNHHHFSHPRSSSAVISDNKDTNSLSAAIHAQNPTPLDNPAFAPAAASTSVSAHHPALALAFPSVSDPDSHSARRPTVISAVSSAAAATVEASHARASAFLFSSSSASSSSSSFACQDDLPRIQHIRHENHLISPQPACASSETRASVAASLDSAPASATDSLFSHPVTDTDTDADPDTQDAHFCCSSFSPRAASASVAPYCHGSEGRGQGREHEGERWKRNMASMMAGHEEKAAALRHSHPQPAPQSQARAGKLTGAPSETADDDTPQVRYDISPMPVEDVIEMVAALLTKITTTNDEHHAAMQPRNLQYAEAVSAAAAAASASASSASAASSSTTPATNPVSTSVLAFHGRNVPAITIHSYLSRVHRYCPTIYEVFLSLLVYFDRMTESVNIDVLNAEKQQQQQQQQQQKQQKQHQKGKSKAVDVDMDGKSSTSESSSSSSASTSPSTSEDNESIIDDVTSQDGQVERPERPPAPRKQASVTAVNPPATAGATYFVVDSYNIHRLIIAGVTCASKFFSDIFYTNSRYAKVGGIPLPELNHLELQFLLLNDFRLFIPARDLEAYATMLVEFYAREVIKGGKD</sequence>
<evidence type="ECO:0000313" key="2">
    <source>
        <dbReference type="EMBL" id="KKA30063.1"/>
    </source>
</evidence>
<proteinExistence type="predicted"/>
<feature type="compositionally biased region" description="Basic residues" evidence="1">
    <location>
        <begin position="1"/>
        <end position="12"/>
    </location>
</feature>
<dbReference type="GO" id="GO:0005634">
    <property type="term" value="C:nucleus"/>
    <property type="evidence" value="ECO:0007669"/>
    <property type="project" value="TreeGrafter"/>
</dbReference>
<dbReference type="GO" id="GO:0016538">
    <property type="term" value="F:cyclin-dependent protein serine/threonine kinase regulator activity"/>
    <property type="evidence" value="ECO:0007669"/>
    <property type="project" value="TreeGrafter"/>
</dbReference>
<dbReference type="PANTHER" id="PTHR15615">
    <property type="match status" value="1"/>
</dbReference>
<feature type="region of interest" description="Disordered" evidence="1">
    <location>
        <begin position="237"/>
        <end position="276"/>
    </location>
</feature>
<feature type="compositionally biased region" description="Polar residues" evidence="1">
    <location>
        <begin position="13"/>
        <end position="25"/>
    </location>
</feature>
<dbReference type="Gene3D" id="1.10.472.10">
    <property type="entry name" value="Cyclin-like"/>
    <property type="match status" value="2"/>
</dbReference>
<evidence type="ECO:0000313" key="3">
    <source>
        <dbReference type="Proteomes" id="UP000033483"/>
    </source>
</evidence>
<organism evidence="2 3">
    <name type="scientific">Thielaviopsis punctulata</name>
    <dbReference type="NCBI Taxonomy" id="72032"/>
    <lineage>
        <taxon>Eukaryota</taxon>
        <taxon>Fungi</taxon>
        <taxon>Dikarya</taxon>
        <taxon>Ascomycota</taxon>
        <taxon>Pezizomycotina</taxon>
        <taxon>Sordariomycetes</taxon>
        <taxon>Hypocreomycetidae</taxon>
        <taxon>Microascales</taxon>
        <taxon>Ceratocystidaceae</taxon>
        <taxon>Thielaviopsis</taxon>
    </lineage>
</organism>
<reference evidence="2 3" key="1">
    <citation type="submission" date="2015-03" db="EMBL/GenBank/DDBJ databases">
        <authorList>
            <person name="Radwan O."/>
            <person name="Al-Naeli F.A."/>
            <person name="Rendon G.A."/>
            <person name="Fields C."/>
        </authorList>
    </citation>
    <scope>NUCLEOTIDE SEQUENCE [LARGE SCALE GENOMIC DNA]</scope>
    <source>
        <strain evidence="2">CR-DP1</strain>
    </source>
</reference>
<dbReference type="GO" id="GO:0000307">
    <property type="term" value="C:cyclin-dependent protein kinase holoenzyme complex"/>
    <property type="evidence" value="ECO:0007669"/>
    <property type="project" value="TreeGrafter"/>
</dbReference>
<dbReference type="GO" id="GO:0019901">
    <property type="term" value="F:protein kinase binding"/>
    <property type="evidence" value="ECO:0007669"/>
    <property type="project" value="InterPro"/>
</dbReference>
<dbReference type="CDD" id="cd20558">
    <property type="entry name" value="CYCLIN_ScPCL7-like"/>
    <property type="match status" value="1"/>
</dbReference>
<feature type="region of interest" description="Disordered" evidence="1">
    <location>
        <begin position="407"/>
        <end position="489"/>
    </location>
</feature>
<evidence type="ECO:0000256" key="1">
    <source>
        <dbReference type="SAM" id="MobiDB-lite"/>
    </source>
</evidence>
<comment type="caution">
    <text evidence="2">The sequence shown here is derived from an EMBL/GenBank/DDBJ whole genome shotgun (WGS) entry which is preliminary data.</text>
</comment>
<dbReference type="EMBL" id="LAEV01000574">
    <property type="protein sequence ID" value="KKA30063.1"/>
    <property type="molecule type" value="Genomic_DNA"/>
</dbReference>
<dbReference type="PANTHER" id="PTHR15615:SF94">
    <property type="entry name" value="PHO85 CYCLIN-6-RELATED"/>
    <property type="match status" value="1"/>
</dbReference>
<feature type="compositionally biased region" description="Low complexity" evidence="1">
    <location>
        <begin position="437"/>
        <end position="455"/>
    </location>
</feature>
<dbReference type="OrthoDB" id="1060854at2759"/>
<dbReference type="InterPro" id="IPR013922">
    <property type="entry name" value="Cyclin_PHO80-like"/>
</dbReference>
<evidence type="ECO:0008006" key="4">
    <source>
        <dbReference type="Google" id="ProtNLM"/>
    </source>
</evidence>
<protein>
    <recommendedName>
        <fullName evidence="4">Cyclin-domain-containing protein</fullName>
    </recommendedName>
</protein>
<feature type="compositionally biased region" description="Low complexity" evidence="1">
    <location>
        <begin position="407"/>
        <end position="417"/>
    </location>
</feature>
<dbReference type="Proteomes" id="UP000033483">
    <property type="component" value="Unassembled WGS sequence"/>
</dbReference>
<accession>A0A0F4ZJK6</accession>
<gene>
    <name evidence="2" type="ORF">TD95_003576</name>
</gene>
<dbReference type="Pfam" id="PF08613">
    <property type="entry name" value="Cyclin"/>
    <property type="match status" value="2"/>
</dbReference>
<feature type="region of interest" description="Disordered" evidence="1">
    <location>
        <begin position="1"/>
        <end position="25"/>
    </location>
</feature>
<keyword evidence="3" id="KW-1185">Reference proteome</keyword>
<name>A0A0F4ZJK6_9PEZI</name>
<dbReference type="AlphaFoldDB" id="A0A0F4ZJK6"/>